<evidence type="ECO:0008006" key="3">
    <source>
        <dbReference type="Google" id="ProtNLM"/>
    </source>
</evidence>
<organism evidence="1 2">
    <name type="scientific">Paenibacillus lactis</name>
    <dbReference type="NCBI Taxonomy" id="228574"/>
    <lineage>
        <taxon>Bacteria</taxon>
        <taxon>Bacillati</taxon>
        <taxon>Bacillota</taxon>
        <taxon>Bacilli</taxon>
        <taxon>Bacillales</taxon>
        <taxon>Paenibacillaceae</taxon>
        <taxon>Paenibacillus</taxon>
    </lineage>
</organism>
<dbReference type="Proteomes" id="UP000706926">
    <property type="component" value="Unassembled WGS sequence"/>
</dbReference>
<dbReference type="RefSeq" id="WP_210094634.1">
    <property type="nucleotide sequence ID" value="NZ_DMBX01000007.1"/>
</dbReference>
<sequence length="914" mass="98243">MKTMYPAQVNSPGTELAAAIDATQDTIQVVDGSVLPDAPNLLTIGTDEAAETILYTEKTGDELSGVTRGFQGTAQSWAMGTKVARYFTAYDHDAAIGNISELSAGLNALGDETKDRFDIEQREDVVLNAGMQILNAQRNAAFSLGGIKGRTLVNLLGRNGGMESLTGIGLSNATAALDSTNKTQGINGLRVTTTVSSATNSGIAYIPISGLKVDGYYVLIADVKNGNAKELFAGWGGAITGSYAGPVTAKDKFTTIWRKNRPNSSSGNIDLAVLGDVNTYGYYDAVRVYEISATEYAALDTMTPEQVAAKYPYVDSVQPVRNPYAIRYGENLLPPFYEWETTTGASDAPYAHTITATSSTSVSAVYKMKPVVGQSYTYSIGSRGGGRIGLDFRDAGGNILLSSGWVDQDLITLEAPTGSEIMQIFVSSGGQIGTFTFKNPMLNIGTGAKPFEPREDSMLALQTDLYADPLTGSNADDVFEKDGQYFKLAKWKGNALDGALSYVVLNNYTGFKRVAVPVGQLPLPLTPQKYWATKYQGSLLSLIDTSTRVDAVDYSDTHGWLLSISNADSGWGDNYTPTADEIKAYFMGYKMYPAGGSGSAIYTGSGTKAWVYRTPSGLDGWQDVGTTLPTSPAPINAYWQPYQLVYQLATPTVEPIVSEGMLTFNEGDNQVEVGTGIVVREAIRLYDGEQPGYGAYYYTNHATIGGGSKWKYKPMKVFSFYRNSLADVSFDPPPSGSDPWYRIKKSLYDPSAAYSVTYLMLDKSPIVPFSGSYAANEKAMLQELTDAVQQNATAVSVLMNKKADKDPSIVWITPTLLNGWTSFGTNTVQYGKDAAGNVHIQGMAGGGAGEQPMFILPVGFRPKRTRQCVSIAVKDGVVSAPTYEIAADGKVIPYGTIAPTWMTLDTITPFPAER</sequence>
<keyword evidence="2" id="KW-1185">Reference proteome</keyword>
<dbReference type="GeneID" id="95404096"/>
<evidence type="ECO:0000313" key="2">
    <source>
        <dbReference type="Proteomes" id="UP000706926"/>
    </source>
</evidence>
<gene>
    <name evidence="1" type="ORF">J2Z18_002081</name>
</gene>
<name>A0ABS4F9P4_9BACL</name>
<accession>A0ABS4F9P4</accession>
<protein>
    <recommendedName>
        <fullName evidence="3">Tail fiber protein</fullName>
    </recommendedName>
</protein>
<proteinExistence type="predicted"/>
<dbReference type="EMBL" id="JAGGKI010000004">
    <property type="protein sequence ID" value="MBP1892979.1"/>
    <property type="molecule type" value="Genomic_DNA"/>
</dbReference>
<evidence type="ECO:0000313" key="1">
    <source>
        <dbReference type="EMBL" id="MBP1892979.1"/>
    </source>
</evidence>
<reference evidence="1 2" key="1">
    <citation type="submission" date="2021-03" db="EMBL/GenBank/DDBJ databases">
        <title>Genomic Encyclopedia of Type Strains, Phase IV (KMG-IV): sequencing the most valuable type-strain genomes for metagenomic binning, comparative biology and taxonomic classification.</title>
        <authorList>
            <person name="Goeker M."/>
        </authorList>
    </citation>
    <scope>NUCLEOTIDE SEQUENCE [LARGE SCALE GENOMIC DNA]</scope>
    <source>
        <strain evidence="1 2">DSM 15596</strain>
    </source>
</reference>
<comment type="caution">
    <text evidence="1">The sequence shown here is derived from an EMBL/GenBank/DDBJ whole genome shotgun (WGS) entry which is preliminary data.</text>
</comment>